<evidence type="ECO:0000256" key="3">
    <source>
        <dbReference type="SAM" id="MobiDB-lite"/>
    </source>
</evidence>
<name>A0A518G207_9BACT</name>
<proteinExistence type="predicted"/>
<feature type="region of interest" description="Disordered" evidence="3">
    <location>
        <begin position="1"/>
        <end position="50"/>
    </location>
</feature>
<dbReference type="KEGG" id="ahel:Q31a_08980"/>
<protein>
    <submittedName>
        <fullName evidence="4">N-acetylmannosaminyltransferase</fullName>
        <ecNumber evidence="4">2.4.1.187</ecNumber>
    </submittedName>
</protein>
<feature type="compositionally biased region" description="Low complexity" evidence="3">
    <location>
        <begin position="1"/>
        <end position="11"/>
    </location>
</feature>
<dbReference type="NCBIfam" id="TIGR00696">
    <property type="entry name" value="wecG_tagA_cpsF"/>
    <property type="match status" value="1"/>
</dbReference>
<dbReference type="InterPro" id="IPR004629">
    <property type="entry name" value="WecG_TagA_CpsF"/>
</dbReference>
<dbReference type="EC" id="2.4.1.187" evidence="4"/>
<dbReference type="AlphaFoldDB" id="A0A518G207"/>
<feature type="compositionally biased region" description="Low complexity" evidence="3">
    <location>
        <begin position="30"/>
        <end position="49"/>
    </location>
</feature>
<dbReference type="EMBL" id="CP036298">
    <property type="protein sequence ID" value="QDV22612.1"/>
    <property type="molecule type" value="Genomic_DNA"/>
</dbReference>
<keyword evidence="2 4" id="KW-0808">Transferase</keyword>
<evidence type="ECO:0000256" key="1">
    <source>
        <dbReference type="ARBA" id="ARBA00022676"/>
    </source>
</evidence>
<evidence type="ECO:0000313" key="4">
    <source>
        <dbReference type="EMBL" id="QDV22612.1"/>
    </source>
</evidence>
<dbReference type="Proteomes" id="UP000318017">
    <property type="component" value="Chromosome"/>
</dbReference>
<keyword evidence="1 4" id="KW-0328">Glycosyltransferase</keyword>
<accession>A0A518G207</accession>
<dbReference type="CDD" id="cd06533">
    <property type="entry name" value="Glyco_transf_WecG_TagA"/>
    <property type="match status" value="1"/>
</dbReference>
<dbReference type="PANTHER" id="PTHR34136:SF1">
    <property type="entry name" value="UDP-N-ACETYL-D-MANNOSAMINURONIC ACID TRANSFERASE"/>
    <property type="match status" value="1"/>
</dbReference>
<sequence length="333" mass="36466">MESSTNSNSSSHTIPLPIVNGSANTPLAHSGSSQSPPRSPRTTTTATNPVAESLDRGIDGVLEAIQDERRTGTRSNLTWPTKVPIWNGEFSLLNMTQTVALADAVIQAGHPEYFVTANLNYLMLTEEHPRLEEINRRSIAVLADGRPIVARSRVSETPLPERVAGADLIVELARLSAEKGYRIYFLGAAPGVAQTAAHKLQEQFPQLEVAGCYAPPFRPLTAAEHEQMLEQIREAKPDILLVAFGQPKGEMWIANNRETLGVPLSIQLGASFDFLAGTAKRAPLVWQKIGCEWLYRALSDPRRLGPRYLKNIAFLLRKIAGDLASVLKLTFAQ</sequence>
<dbReference type="PANTHER" id="PTHR34136">
    <property type="match status" value="1"/>
</dbReference>
<dbReference type="Pfam" id="PF03808">
    <property type="entry name" value="Glyco_tran_WecG"/>
    <property type="match status" value="1"/>
</dbReference>
<dbReference type="RefSeq" id="WP_231691059.1">
    <property type="nucleotide sequence ID" value="NZ_CP036298.1"/>
</dbReference>
<keyword evidence="5" id="KW-1185">Reference proteome</keyword>
<gene>
    <name evidence="4" type="primary">tagA</name>
    <name evidence="4" type="ORF">Q31a_08980</name>
</gene>
<organism evidence="4 5">
    <name type="scientific">Aureliella helgolandensis</name>
    <dbReference type="NCBI Taxonomy" id="2527968"/>
    <lineage>
        <taxon>Bacteria</taxon>
        <taxon>Pseudomonadati</taxon>
        <taxon>Planctomycetota</taxon>
        <taxon>Planctomycetia</taxon>
        <taxon>Pirellulales</taxon>
        <taxon>Pirellulaceae</taxon>
        <taxon>Aureliella</taxon>
    </lineage>
</organism>
<evidence type="ECO:0000256" key="2">
    <source>
        <dbReference type="ARBA" id="ARBA00022679"/>
    </source>
</evidence>
<reference evidence="4 5" key="1">
    <citation type="submission" date="2019-02" db="EMBL/GenBank/DDBJ databases">
        <title>Deep-cultivation of Planctomycetes and their phenomic and genomic characterization uncovers novel biology.</title>
        <authorList>
            <person name="Wiegand S."/>
            <person name="Jogler M."/>
            <person name="Boedeker C."/>
            <person name="Pinto D."/>
            <person name="Vollmers J."/>
            <person name="Rivas-Marin E."/>
            <person name="Kohn T."/>
            <person name="Peeters S.H."/>
            <person name="Heuer A."/>
            <person name="Rast P."/>
            <person name="Oberbeckmann S."/>
            <person name="Bunk B."/>
            <person name="Jeske O."/>
            <person name="Meyerdierks A."/>
            <person name="Storesund J.E."/>
            <person name="Kallscheuer N."/>
            <person name="Luecker S."/>
            <person name="Lage O.M."/>
            <person name="Pohl T."/>
            <person name="Merkel B.J."/>
            <person name="Hornburger P."/>
            <person name="Mueller R.-W."/>
            <person name="Bruemmer F."/>
            <person name="Labrenz M."/>
            <person name="Spormann A.M."/>
            <person name="Op den Camp H."/>
            <person name="Overmann J."/>
            <person name="Amann R."/>
            <person name="Jetten M.S.M."/>
            <person name="Mascher T."/>
            <person name="Medema M.H."/>
            <person name="Devos D.P."/>
            <person name="Kaster A.-K."/>
            <person name="Ovreas L."/>
            <person name="Rohde M."/>
            <person name="Galperin M.Y."/>
            <person name="Jogler C."/>
        </authorList>
    </citation>
    <scope>NUCLEOTIDE SEQUENCE [LARGE SCALE GENOMIC DNA]</scope>
    <source>
        <strain evidence="4 5">Q31a</strain>
    </source>
</reference>
<dbReference type="GO" id="GO:0047244">
    <property type="term" value="F:N-acetylglucosaminyldiphosphoundecaprenol N-acetyl-beta-D-mannosaminyltransferase activity"/>
    <property type="evidence" value="ECO:0007669"/>
    <property type="project" value="UniProtKB-EC"/>
</dbReference>
<evidence type="ECO:0000313" key="5">
    <source>
        <dbReference type="Proteomes" id="UP000318017"/>
    </source>
</evidence>